<evidence type="ECO:0000256" key="7">
    <source>
        <dbReference type="RuleBase" id="RU363032"/>
    </source>
</evidence>
<evidence type="ECO:0000256" key="6">
    <source>
        <dbReference type="ARBA" id="ARBA00023136"/>
    </source>
</evidence>
<evidence type="ECO:0000313" key="10">
    <source>
        <dbReference type="EMBL" id="GAA3287902.1"/>
    </source>
</evidence>
<feature type="transmembrane region" description="Helical" evidence="7">
    <location>
        <begin position="176"/>
        <end position="202"/>
    </location>
</feature>
<feature type="compositionally biased region" description="Low complexity" evidence="8">
    <location>
        <begin position="11"/>
        <end position="20"/>
    </location>
</feature>
<feature type="transmembrane region" description="Helical" evidence="7">
    <location>
        <begin position="129"/>
        <end position="150"/>
    </location>
</feature>
<evidence type="ECO:0000259" key="9">
    <source>
        <dbReference type="PROSITE" id="PS50928"/>
    </source>
</evidence>
<keyword evidence="3" id="KW-1003">Cell membrane</keyword>
<name>A0ABP6RH82_9MICC</name>
<keyword evidence="4 7" id="KW-0812">Transmembrane</keyword>
<dbReference type="Gene3D" id="1.10.3720.10">
    <property type="entry name" value="MetI-like"/>
    <property type="match status" value="1"/>
</dbReference>
<gene>
    <name evidence="10" type="ORF">GCM10020260_25340</name>
</gene>
<dbReference type="CDD" id="cd06261">
    <property type="entry name" value="TM_PBP2"/>
    <property type="match status" value="1"/>
</dbReference>
<dbReference type="Pfam" id="PF00528">
    <property type="entry name" value="BPD_transp_1"/>
    <property type="match status" value="1"/>
</dbReference>
<dbReference type="Proteomes" id="UP001501736">
    <property type="component" value="Unassembled WGS sequence"/>
</dbReference>
<dbReference type="PANTHER" id="PTHR30193:SF41">
    <property type="entry name" value="DIACETYLCHITOBIOSE UPTAKE SYSTEM PERMEASE PROTEIN NGCF"/>
    <property type="match status" value="1"/>
</dbReference>
<accession>A0ABP6RH82</accession>
<keyword evidence="5 7" id="KW-1133">Transmembrane helix</keyword>
<keyword evidence="6 7" id="KW-0472">Membrane</keyword>
<evidence type="ECO:0000256" key="8">
    <source>
        <dbReference type="SAM" id="MobiDB-lite"/>
    </source>
</evidence>
<protein>
    <submittedName>
        <fullName evidence="10">Sugar ABC transporter permease</fullName>
    </submittedName>
</protein>
<sequence>MTTTVEKPARRSAPADSATTSPPPRRRRARGDRTHLLFLLPAVLLFTLCITLPAGMGIFYSFTDSIGFGEFDFVGLNNYRVLFSDPGILHAYGFTIGFALCTVLVVNVVALGLALGLTSAIRARTALRTVFVVPMVVSQIIIAYVFQFIFTDPLPALARTLGLGPLEQSILVNPDLAWISIVLVTAWQATPQAMLIYTAGLMTIPKDLFEASSIDGATPRKQLTTITLPLISGYVLINMIVGFKDFLAAYDVIVGLTDGGPGTATRSITMAIFSGFENGDYAYQMANATIFFLITLTIALVQLRLTRGKARV</sequence>
<evidence type="ECO:0000256" key="4">
    <source>
        <dbReference type="ARBA" id="ARBA00022692"/>
    </source>
</evidence>
<dbReference type="EMBL" id="BAAAYG010000014">
    <property type="protein sequence ID" value="GAA3287902.1"/>
    <property type="molecule type" value="Genomic_DNA"/>
</dbReference>
<reference evidence="11" key="1">
    <citation type="journal article" date="2019" name="Int. J. Syst. Evol. Microbiol.">
        <title>The Global Catalogue of Microorganisms (GCM) 10K type strain sequencing project: providing services to taxonomists for standard genome sequencing and annotation.</title>
        <authorList>
            <consortium name="The Broad Institute Genomics Platform"/>
            <consortium name="The Broad Institute Genome Sequencing Center for Infectious Disease"/>
            <person name="Wu L."/>
            <person name="Ma J."/>
        </authorList>
    </citation>
    <scope>NUCLEOTIDE SEQUENCE [LARGE SCALE GENOMIC DNA]</scope>
    <source>
        <strain evidence="11">JCM 11483</strain>
    </source>
</reference>
<feature type="region of interest" description="Disordered" evidence="8">
    <location>
        <begin position="1"/>
        <end position="29"/>
    </location>
</feature>
<dbReference type="PANTHER" id="PTHR30193">
    <property type="entry name" value="ABC TRANSPORTER PERMEASE PROTEIN"/>
    <property type="match status" value="1"/>
</dbReference>
<evidence type="ECO:0000313" key="11">
    <source>
        <dbReference type="Proteomes" id="UP001501736"/>
    </source>
</evidence>
<keyword evidence="11" id="KW-1185">Reference proteome</keyword>
<evidence type="ECO:0000256" key="2">
    <source>
        <dbReference type="ARBA" id="ARBA00022448"/>
    </source>
</evidence>
<feature type="transmembrane region" description="Helical" evidence="7">
    <location>
        <begin position="36"/>
        <end position="62"/>
    </location>
</feature>
<dbReference type="PROSITE" id="PS50928">
    <property type="entry name" value="ABC_TM1"/>
    <property type="match status" value="1"/>
</dbReference>
<evidence type="ECO:0000256" key="5">
    <source>
        <dbReference type="ARBA" id="ARBA00022989"/>
    </source>
</evidence>
<comment type="similarity">
    <text evidence="7">Belongs to the binding-protein-dependent transport system permease family.</text>
</comment>
<dbReference type="SUPFAM" id="SSF161098">
    <property type="entry name" value="MetI-like"/>
    <property type="match status" value="1"/>
</dbReference>
<proteinExistence type="inferred from homology"/>
<dbReference type="InterPro" id="IPR035906">
    <property type="entry name" value="MetI-like_sf"/>
</dbReference>
<dbReference type="InterPro" id="IPR000515">
    <property type="entry name" value="MetI-like"/>
</dbReference>
<organism evidence="10 11">
    <name type="scientific">Nesterenkonia halobia</name>
    <dbReference type="NCBI Taxonomy" id="37922"/>
    <lineage>
        <taxon>Bacteria</taxon>
        <taxon>Bacillati</taxon>
        <taxon>Actinomycetota</taxon>
        <taxon>Actinomycetes</taxon>
        <taxon>Micrococcales</taxon>
        <taxon>Micrococcaceae</taxon>
        <taxon>Nesterenkonia</taxon>
    </lineage>
</organism>
<feature type="transmembrane region" description="Helical" evidence="7">
    <location>
        <begin position="91"/>
        <end position="117"/>
    </location>
</feature>
<evidence type="ECO:0000256" key="1">
    <source>
        <dbReference type="ARBA" id="ARBA00004651"/>
    </source>
</evidence>
<comment type="subcellular location">
    <subcellularLocation>
        <location evidence="1 7">Cell membrane</location>
        <topology evidence="1 7">Multi-pass membrane protein</topology>
    </subcellularLocation>
</comment>
<dbReference type="InterPro" id="IPR051393">
    <property type="entry name" value="ABC_transporter_permease"/>
</dbReference>
<feature type="transmembrane region" description="Helical" evidence="7">
    <location>
        <begin position="281"/>
        <end position="301"/>
    </location>
</feature>
<keyword evidence="2 7" id="KW-0813">Transport</keyword>
<feature type="domain" description="ABC transmembrane type-1" evidence="9">
    <location>
        <begin position="92"/>
        <end position="302"/>
    </location>
</feature>
<feature type="transmembrane region" description="Helical" evidence="7">
    <location>
        <begin position="223"/>
        <end position="243"/>
    </location>
</feature>
<dbReference type="RefSeq" id="WP_344721972.1">
    <property type="nucleotide sequence ID" value="NZ_BAAAYG010000014.1"/>
</dbReference>
<comment type="caution">
    <text evidence="10">The sequence shown here is derived from an EMBL/GenBank/DDBJ whole genome shotgun (WGS) entry which is preliminary data.</text>
</comment>
<evidence type="ECO:0000256" key="3">
    <source>
        <dbReference type="ARBA" id="ARBA00022475"/>
    </source>
</evidence>